<evidence type="ECO:0000259" key="1">
    <source>
        <dbReference type="Pfam" id="PF13466"/>
    </source>
</evidence>
<feature type="domain" description="MlaB-like STAS" evidence="1">
    <location>
        <begin position="25"/>
        <end position="105"/>
    </location>
</feature>
<dbReference type="Gene3D" id="3.30.750.24">
    <property type="entry name" value="STAS domain"/>
    <property type="match status" value="1"/>
</dbReference>
<organism evidence="2 3">
    <name type="scientific">Tomitella cavernea</name>
    <dbReference type="NCBI Taxonomy" id="1387982"/>
    <lineage>
        <taxon>Bacteria</taxon>
        <taxon>Bacillati</taxon>
        <taxon>Actinomycetota</taxon>
        <taxon>Actinomycetes</taxon>
        <taxon>Mycobacteriales</taxon>
        <taxon>Tomitella</taxon>
    </lineage>
</organism>
<dbReference type="InterPro" id="IPR036513">
    <property type="entry name" value="STAS_dom_sf"/>
</dbReference>
<comment type="caution">
    <text evidence="2">The sequence shown here is derived from an EMBL/GenBank/DDBJ whole genome shotgun (WGS) entry which is preliminary data.</text>
</comment>
<protein>
    <recommendedName>
        <fullName evidence="1">MlaB-like STAS domain-containing protein</fullName>
    </recommendedName>
</protein>
<dbReference type="RefSeq" id="WP_200170726.1">
    <property type="nucleotide sequence ID" value="NZ_BAABKQ010000001.1"/>
</dbReference>
<dbReference type="SUPFAM" id="SSF52091">
    <property type="entry name" value="SpoIIaa-like"/>
    <property type="match status" value="1"/>
</dbReference>
<dbReference type="Proteomes" id="UP001500839">
    <property type="component" value="Unassembled WGS sequence"/>
</dbReference>
<evidence type="ECO:0000313" key="3">
    <source>
        <dbReference type="Proteomes" id="UP001500839"/>
    </source>
</evidence>
<name>A0ABP9CEZ7_9ACTN</name>
<dbReference type="Pfam" id="PF13466">
    <property type="entry name" value="STAS_2"/>
    <property type="match status" value="1"/>
</dbReference>
<accession>A0ABP9CEZ7</accession>
<evidence type="ECO:0000313" key="2">
    <source>
        <dbReference type="EMBL" id="GAA4809750.1"/>
    </source>
</evidence>
<dbReference type="EMBL" id="BAABKQ010000001">
    <property type="protein sequence ID" value="GAA4809750.1"/>
    <property type="molecule type" value="Genomic_DNA"/>
</dbReference>
<dbReference type="InterPro" id="IPR058548">
    <property type="entry name" value="MlaB-like_STAS"/>
</dbReference>
<sequence>MLCDGAVDAVVFTIDRVNLGPTVLLSLSGTADDPQPARLADALAGLLDDPPAGGVVVDATGVDFMSTPSLATLMDFCGAARYEKVACVVVASRPVARPLRMIGADVELRRNVGEALAYCDAQAAMRV</sequence>
<reference evidence="3" key="1">
    <citation type="journal article" date="2019" name="Int. J. Syst. Evol. Microbiol.">
        <title>The Global Catalogue of Microorganisms (GCM) 10K type strain sequencing project: providing services to taxonomists for standard genome sequencing and annotation.</title>
        <authorList>
            <consortium name="The Broad Institute Genomics Platform"/>
            <consortium name="The Broad Institute Genome Sequencing Center for Infectious Disease"/>
            <person name="Wu L."/>
            <person name="Ma J."/>
        </authorList>
    </citation>
    <scope>NUCLEOTIDE SEQUENCE [LARGE SCALE GENOMIC DNA]</scope>
    <source>
        <strain evidence="3">JCM 18542</strain>
    </source>
</reference>
<gene>
    <name evidence="2" type="ORF">GCM10023353_12280</name>
</gene>
<keyword evidence="3" id="KW-1185">Reference proteome</keyword>
<proteinExistence type="predicted"/>